<dbReference type="SUPFAM" id="SSF54556">
    <property type="entry name" value="Chitinase insertion domain"/>
    <property type="match status" value="1"/>
</dbReference>
<feature type="region of interest" description="Disordered" evidence="8">
    <location>
        <begin position="242"/>
        <end position="271"/>
    </location>
</feature>
<reference evidence="12" key="1">
    <citation type="journal article" date="2019" name="Int. J. Syst. Evol. Microbiol.">
        <title>The Global Catalogue of Microorganisms (GCM) 10K type strain sequencing project: providing services to taxonomists for standard genome sequencing and annotation.</title>
        <authorList>
            <consortium name="The Broad Institute Genomics Platform"/>
            <consortium name="The Broad Institute Genome Sequencing Center for Infectious Disease"/>
            <person name="Wu L."/>
            <person name="Ma J."/>
        </authorList>
    </citation>
    <scope>NUCLEOTIDE SEQUENCE [LARGE SCALE GENOMIC DNA]</scope>
    <source>
        <strain evidence="12">JCM 4350</strain>
    </source>
</reference>
<evidence type="ECO:0000313" key="12">
    <source>
        <dbReference type="Proteomes" id="UP000659767"/>
    </source>
</evidence>
<evidence type="ECO:0000256" key="7">
    <source>
        <dbReference type="RuleBase" id="RU004453"/>
    </source>
</evidence>
<dbReference type="InterPro" id="IPR001579">
    <property type="entry name" value="Glyco_hydro_18_chit_AS"/>
</dbReference>
<keyword evidence="9" id="KW-0732">Signal</keyword>
<dbReference type="InterPro" id="IPR050314">
    <property type="entry name" value="Glycosyl_Hydrlase_18"/>
</dbReference>
<protein>
    <recommendedName>
        <fullName evidence="2">chitinase</fullName>
        <ecNumber evidence="2">3.2.1.14</ecNumber>
    </recommendedName>
</protein>
<dbReference type="InterPro" id="IPR029070">
    <property type="entry name" value="Chitinase_insertion_sf"/>
</dbReference>
<evidence type="ECO:0000256" key="6">
    <source>
        <dbReference type="RuleBase" id="RU000489"/>
    </source>
</evidence>
<feature type="domain" description="GH18" evidence="10">
    <location>
        <begin position="44"/>
        <end position="468"/>
    </location>
</feature>
<dbReference type="SMART" id="SM00636">
    <property type="entry name" value="Glyco_18"/>
    <property type="match status" value="1"/>
</dbReference>
<dbReference type="Gene3D" id="3.10.50.10">
    <property type="match status" value="1"/>
</dbReference>
<evidence type="ECO:0000256" key="5">
    <source>
        <dbReference type="ARBA" id="ARBA00023295"/>
    </source>
</evidence>
<dbReference type="InterPro" id="IPR011583">
    <property type="entry name" value="Chitinase_II/V-like_cat"/>
</dbReference>
<proteinExistence type="inferred from homology"/>
<dbReference type="SUPFAM" id="SSF51445">
    <property type="entry name" value="(Trans)glycosidases"/>
    <property type="match status" value="1"/>
</dbReference>
<dbReference type="EC" id="3.2.1.14" evidence="2"/>
<sequence>MTVAGVALALLAGVAPAATAGTAHGPSDDGDRRDRGKGHHRPAYKNIGYFTQWGVYGRDFQVKDLDTSGAAARLTHINYAFGNVSAEGTCFTGNIPGQADAWADYARPIDAADSVDGVADTDTQPLAGNFNQLRELKAKHPGLKVMISLGGWSWSTHFSDAVRTAASRKALVASCIDLYIKGNLPQDGARGGDGAAAGLFDGIDVDWEWPGSPANEGTVFRPEDKKNFTALIHEFRTQLDDHARSEAKAGAAEKTGKGKGHGHGRHKPKPRHYDLSAYVPANPKAIDAGFDVKRLMKDFDFVNIQGYDYHVSGEKKTAQQSALYARDDFSVDRTVRDWVRRGAPKHKIVMGMPTYGQGWTGVTGGGNGLGQPATAPAPATWAAGYEDYKVLKKLAASGTYKVHRDVRNGHAWLFDGTTLWTYDDPQVLRAKASYIRDKGLGGAMFWSLDGDTENAELVTTVDRALNRR</sequence>
<dbReference type="Proteomes" id="UP000659767">
    <property type="component" value="Unassembled WGS sequence"/>
</dbReference>
<evidence type="ECO:0000256" key="1">
    <source>
        <dbReference type="ARBA" id="ARBA00000822"/>
    </source>
</evidence>
<feature type="compositionally biased region" description="Basic residues" evidence="8">
    <location>
        <begin position="257"/>
        <end position="270"/>
    </location>
</feature>
<dbReference type="InterPro" id="IPR001223">
    <property type="entry name" value="Glyco_hydro18_cat"/>
</dbReference>
<evidence type="ECO:0000256" key="3">
    <source>
        <dbReference type="ARBA" id="ARBA00022801"/>
    </source>
</evidence>
<keyword evidence="5 6" id="KW-0326">Glycosidase</keyword>
<comment type="caution">
    <text evidence="11">The sequence shown here is derived from an EMBL/GenBank/DDBJ whole genome shotgun (WGS) entry which is preliminary data.</text>
</comment>
<accession>A0ABQ2SX75</accession>
<keyword evidence="4" id="KW-0146">Chitin degradation</keyword>
<dbReference type="PANTHER" id="PTHR11177:SF317">
    <property type="entry name" value="CHITINASE 12-RELATED"/>
    <property type="match status" value="1"/>
</dbReference>
<dbReference type="PROSITE" id="PS01095">
    <property type="entry name" value="GH18_1"/>
    <property type="match status" value="1"/>
</dbReference>
<evidence type="ECO:0000256" key="2">
    <source>
        <dbReference type="ARBA" id="ARBA00012729"/>
    </source>
</evidence>
<evidence type="ECO:0000256" key="4">
    <source>
        <dbReference type="ARBA" id="ARBA00023024"/>
    </source>
</evidence>
<keyword evidence="3 6" id="KW-0378">Hydrolase</keyword>
<feature type="signal peptide" evidence="9">
    <location>
        <begin position="1"/>
        <end position="20"/>
    </location>
</feature>
<dbReference type="EMBL" id="BMSZ01000003">
    <property type="protein sequence ID" value="GGS42550.1"/>
    <property type="molecule type" value="Genomic_DNA"/>
</dbReference>
<dbReference type="Pfam" id="PF00704">
    <property type="entry name" value="Glyco_hydro_18"/>
    <property type="match status" value="1"/>
</dbReference>
<keyword evidence="4" id="KW-0624">Polysaccharide degradation</keyword>
<keyword evidence="4" id="KW-0119">Carbohydrate metabolism</keyword>
<evidence type="ECO:0000259" key="10">
    <source>
        <dbReference type="PROSITE" id="PS51910"/>
    </source>
</evidence>
<comment type="similarity">
    <text evidence="7">Belongs to the glycosyl hydrolase 18 family.</text>
</comment>
<dbReference type="InterPro" id="IPR017853">
    <property type="entry name" value="GH"/>
</dbReference>
<dbReference type="PROSITE" id="PS51910">
    <property type="entry name" value="GH18_2"/>
    <property type="match status" value="1"/>
</dbReference>
<name>A0ABQ2SX75_STRBA</name>
<comment type="catalytic activity">
    <reaction evidence="1">
        <text>Random endo-hydrolysis of N-acetyl-beta-D-glucosaminide (1-&gt;4)-beta-linkages in chitin and chitodextrins.</text>
        <dbReference type="EC" id="3.2.1.14"/>
    </reaction>
</comment>
<evidence type="ECO:0000256" key="8">
    <source>
        <dbReference type="SAM" id="MobiDB-lite"/>
    </source>
</evidence>
<dbReference type="CDD" id="cd06548">
    <property type="entry name" value="GH18_chitinase"/>
    <property type="match status" value="1"/>
</dbReference>
<feature type="chain" id="PRO_5046617944" description="chitinase" evidence="9">
    <location>
        <begin position="21"/>
        <end position="468"/>
    </location>
</feature>
<keyword evidence="12" id="KW-1185">Reference proteome</keyword>
<dbReference type="Gene3D" id="3.20.20.80">
    <property type="entry name" value="Glycosidases"/>
    <property type="match status" value="1"/>
</dbReference>
<organism evidence="11 12">
    <name type="scientific">Streptomyces badius</name>
    <dbReference type="NCBI Taxonomy" id="1941"/>
    <lineage>
        <taxon>Bacteria</taxon>
        <taxon>Bacillati</taxon>
        <taxon>Actinomycetota</taxon>
        <taxon>Actinomycetes</taxon>
        <taxon>Kitasatosporales</taxon>
        <taxon>Streptomycetaceae</taxon>
        <taxon>Streptomyces</taxon>
    </lineage>
</organism>
<evidence type="ECO:0000256" key="9">
    <source>
        <dbReference type="SAM" id="SignalP"/>
    </source>
</evidence>
<feature type="region of interest" description="Disordered" evidence="8">
    <location>
        <begin position="19"/>
        <end position="43"/>
    </location>
</feature>
<gene>
    <name evidence="11" type="ORF">GCM10010253_15860</name>
</gene>
<evidence type="ECO:0000313" key="11">
    <source>
        <dbReference type="EMBL" id="GGS42550.1"/>
    </source>
</evidence>
<dbReference type="PANTHER" id="PTHR11177">
    <property type="entry name" value="CHITINASE"/>
    <property type="match status" value="1"/>
</dbReference>